<dbReference type="AlphaFoldDB" id="A0A096B9K8"/>
<proteinExistence type="predicted"/>
<organism evidence="2 3">
    <name type="scientific">Flavonifractor plautii 1_3_50AFAA</name>
    <dbReference type="NCBI Taxonomy" id="742738"/>
    <lineage>
        <taxon>Bacteria</taxon>
        <taxon>Bacillati</taxon>
        <taxon>Bacillota</taxon>
        <taxon>Clostridia</taxon>
        <taxon>Eubacteriales</taxon>
        <taxon>Oscillospiraceae</taxon>
        <taxon>Flavonifractor</taxon>
    </lineage>
</organism>
<dbReference type="InterPro" id="IPR026268">
    <property type="entry name" value="RseC"/>
</dbReference>
<sequence>MVQTAKVTRVLADGRAEVAVKRQSACGHDCSKCGGGCSELMVSSTVAVIAANPVRAMPGDMVTVESSTSRVLGAAVIVYLVPFLLFFAGYFLCAAFRLSSGVSAAVGVAGFALGLLLAVLWDRRVRRQQAISFCITAIAPEA</sequence>
<comment type="caution">
    <text evidence="2">The sequence shown here is derived from an EMBL/GenBank/DDBJ whole genome shotgun (WGS) entry which is preliminary data.</text>
</comment>
<keyword evidence="1" id="KW-0472">Membrane</keyword>
<dbReference type="EMBL" id="ADLO01000054">
    <property type="protein sequence ID" value="KGF55721.1"/>
    <property type="molecule type" value="Genomic_DNA"/>
</dbReference>
<dbReference type="PIRSF" id="PIRSF004923">
    <property type="entry name" value="RseC"/>
    <property type="match status" value="1"/>
</dbReference>
<feature type="transmembrane region" description="Helical" evidence="1">
    <location>
        <begin position="98"/>
        <end position="121"/>
    </location>
</feature>
<evidence type="ECO:0000313" key="2">
    <source>
        <dbReference type="EMBL" id="KGF55721.1"/>
    </source>
</evidence>
<dbReference type="Pfam" id="PF04246">
    <property type="entry name" value="RseC_MucC"/>
    <property type="match status" value="1"/>
</dbReference>
<dbReference type="Proteomes" id="UP000029585">
    <property type="component" value="Unassembled WGS sequence"/>
</dbReference>
<dbReference type="HOGENOM" id="CLU_153900_0_0_9"/>
<reference evidence="2 3" key="1">
    <citation type="submission" date="2011-08" db="EMBL/GenBank/DDBJ databases">
        <title>The Genome Sequence of Clostridium orbiscindens 1_3_50AFAA.</title>
        <authorList>
            <consortium name="The Broad Institute Genome Sequencing Platform"/>
            <person name="Earl A."/>
            <person name="Ward D."/>
            <person name="Feldgarden M."/>
            <person name="Gevers D."/>
            <person name="Daigneault M."/>
            <person name="Strauss J."/>
            <person name="Allen-Vercoe E."/>
            <person name="Young S.K."/>
            <person name="Zeng Q."/>
            <person name="Gargeya S."/>
            <person name="Fitzgerald M."/>
            <person name="Haas B."/>
            <person name="Abouelleil A."/>
            <person name="Alvarado L."/>
            <person name="Arachchi H.M."/>
            <person name="Berlin A."/>
            <person name="Brown A."/>
            <person name="Chapman S.B."/>
            <person name="Chen Z."/>
            <person name="Dunbar C."/>
            <person name="Freedman E."/>
            <person name="Gearin G."/>
            <person name="Gellesch M."/>
            <person name="Goldberg J."/>
            <person name="Griggs A."/>
            <person name="Gujja S."/>
            <person name="Heiman D."/>
            <person name="Howarth C."/>
            <person name="Larson L."/>
            <person name="Lui A."/>
            <person name="MacDonald P.J.P."/>
            <person name="Montmayeur A."/>
            <person name="Murphy C."/>
            <person name="Neiman D."/>
            <person name="Pearson M."/>
            <person name="Priest M."/>
            <person name="Roberts A."/>
            <person name="Saif S."/>
            <person name="Shea T."/>
            <person name="Shenoy N."/>
            <person name="Sisk P."/>
            <person name="Stolte C."/>
            <person name="Sykes S."/>
            <person name="Wortman J."/>
            <person name="Nusbaum C."/>
            <person name="Birren B."/>
        </authorList>
    </citation>
    <scope>NUCLEOTIDE SEQUENCE [LARGE SCALE GENOMIC DNA]</scope>
    <source>
        <strain evidence="2 3">1_3_50AFAA</strain>
    </source>
</reference>
<dbReference type="GeneID" id="63973468"/>
<dbReference type="InterPro" id="IPR007359">
    <property type="entry name" value="SigmaE_reg_RseC_MucC"/>
</dbReference>
<dbReference type="PATRIC" id="fig|742738.3.peg.1601"/>
<evidence type="ECO:0008006" key="4">
    <source>
        <dbReference type="Google" id="ProtNLM"/>
    </source>
</evidence>
<keyword evidence="3" id="KW-1185">Reference proteome</keyword>
<evidence type="ECO:0000256" key="1">
    <source>
        <dbReference type="SAM" id="Phobius"/>
    </source>
</evidence>
<dbReference type="eggNOG" id="COG3086">
    <property type="taxonomic scope" value="Bacteria"/>
</dbReference>
<protein>
    <recommendedName>
        <fullName evidence="4">Positive regulator of sigma(E), RseC/MucC</fullName>
    </recommendedName>
</protein>
<gene>
    <name evidence="2" type="ORF">HMPREF9460_01555</name>
</gene>
<accession>A0A096B9K8</accession>
<keyword evidence="1" id="KW-0812">Transmembrane</keyword>
<feature type="transmembrane region" description="Helical" evidence="1">
    <location>
        <begin position="71"/>
        <end position="92"/>
    </location>
</feature>
<dbReference type="RefSeq" id="WP_007488783.1">
    <property type="nucleotide sequence ID" value="NZ_KN174162.1"/>
</dbReference>
<name>A0A096B9K8_FLAPL</name>
<keyword evidence="1" id="KW-1133">Transmembrane helix</keyword>
<dbReference type="PANTHER" id="PTHR35867:SF1">
    <property type="entry name" value="PROTEIN RSEC"/>
    <property type="match status" value="1"/>
</dbReference>
<dbReference type="PANTHER" id="PTHR35867">
    <property type="entry name" value="PROTEIN RSEC"/>
    <property type="match status" value="1"/>
</dbReference>
<evidence type="ECO:0000313" key="3">
    <source>
        <dbReference type="Proteomes" id="UP000029585"/>
    </source>
</evidence>